<dbReference type="Proteomes" id="UP000292702">
    <property type="component" value="Unassembled WGS sequence"/>
</dbReference>
<dbReference type="SUPFAM" id="SSF55729">
    <property type="entry name" value="Acyl-CoA N-acyltransferases (Nat)"/>
    <property type="match status" value="1"/>
</dbReference>
<dbReference type="Gene3D" id="3.40.630.30">
    <property type="match status" value="1"/>
</dbReference>
<dbReference type="AlphaFoldDB" id="A0A4R0RQW1"/>
<proteinExistence type="predicted"/>
<gene>
    <name evidence="2" type="ORF">EIP91_006994</name>
</gene>
<sequence>MASQIRIEHLSRPTEAQLDALAGILVTAFNDSPFAIMISGGDSTRKRAYYRSDEQAAQGFDDFIVSLDQATLDACDEFTKSGEPEYSIVSEQTKAKAWYMSNLAVTQTHRKKGIARALIEAGEVLVRNAQGKIIVEGRGDDMLRMYHRFGYTFVETVLDHGQLYHVLQKEIKATYVETANNLFRRVIAPLF</sequence>
<evidence type="ECO:0000259" key="1">
    <source>
        <dbReference type="PROSITE" id="PS51186"/>
    </source>
</evidence>
<accession>A0A4R0RQW1</accession>
<protein>
    <recommendedName>
        <fullName evidence="1">N-acetyltransferase domain-containing protein</fullName>
    </recommendedName>
</protein>
<reference evidence="2 3" key="1">
    <citation type="submission" date="2018-11" db="EMBL/GenBank/DDBJ databases">
        <title>Genome assembly of Steccherinum ochraceum LE-BIN_3174, the white-rot fungus of the Steccherinaceae family (The Residual Polyporoid clade, Polyporales, Basidiomycota).</title>
        <authorList>
            <person name="Fedorova T.V."/>
            <person name="Glazunova O.A."/>
            <person name="Landesman E.O."/>
            <person name="Moiseenko K.V."/>
            <person name="Psurtseva N.V."/>
            <person name="Savinova O.S."/>
            <person name="Shakhova N.V."/>
            <person name="Tyazhelova T.V."/>
            <person name="Vasina D.V."/>
        </authorList>
    </citation>
    <scope>NUCLEOTIDE SEQUENCE [LARGE SCALE GENOMIC DNA]</scope>
    <source>
        <strain evidence="2 3">LE-BIN_3174</strain>
    </source>
</reference>
<dbReference type="CDD" id="cd04301">
    <property type="entry name" value="NAT_SF"/>
    <property type="match status" value="1"/>
</dbReference>
<dbReference type="EMBL" id="RWJN01000038">
    <property type="protein sequence ID" value="TCD69572.1"/>
    <property type="molecule type" value="Genomic_DNA"/>
</dbReference>
<dbReference type="InterPro" id="IPR016181">
    <property type="entry name" value="Acyl_CoA_acyltransferase"/>
</dbReference>
<evidence type="ECO:0000313" key="2">
    <source>
        <dbReference type="EMBL" id="TCD69572.1"/>
    </source>
</evidence>
<organism evidence="2 3">
    <name type="scientific">Steccherinum ochraceum</name>
    <dbReference type="NCBI Taxonomy" id="92696"/>
    <lineage>
        <taxon>Eukaryota</taxon>
        <taxon>Fungi</taxon>
        <taxon>Dikarya</taxon>
        <taxon>Basidiomycota</taxon>
        <taxon>Agaricomycotina</taxon>
        <taxon>Agaricomycetes</taxon>
        <taxon>Polyporales</taxon>
        <taxon>Steccherinaceae</taxon>
        <taxon>Steccherinum</taxon>
    </lineage>
</organism>
<keyword evidence="3" id="KW-1185">Reference proteome</keyword>
<dbReference type="Pfam" id="PF00583">
    <property type="entry name" value="Acetyltransf_1"/>
    <property type="match status" value="1"/>
</dbReference>
<feature type="domain" description="N-acetyltransferase" evidence="1">
    <location>
        <begin position="8"/>
        <end position="170"/>
    </location>
</feature>
<evidence type="ECO:0000313" key="3">
    <source>
        <dbReference type="Proteomes" id="UP000292702"/>
    </source>
</evidence>
<comment type="caution">
    <text evidence="2">The sequence shown here is derived from an EMBL/GenBank/DDBJ whole genome shotgun (WGS) entry which is preliminary data.</text>
</comment>
<name>A0A4R0RQW1_9APHY</name>
<dbReference type="InterPro" id="IPR000182">
    <property type="entry name" value="GNAT_dom"/>
</dbReference>
<dbReference type="OrthoDB" id="2744543at2759"/>
<dbReference type="PROSITE" id="PS51186">
    <property type="entry name" value="GNAT"/>
    <property type="match status" value="1"/>
</dbReference>
<dbReference type="GO" id="GO:0016747">
    <property type="term" value="F:acyltransferase activity, transferring groups other than amino-acyl groups"/>
    <property type="evidence" value="ECO:0007669"/>
    <property type="project" value="InterPro"/>
</dbReference>